<gene>
    <name evidence="1" type="ORF">APHMUC_0397</name>
</gene>
<evidence type="ECO:0000313" key="1">
    <source>
        <dbReference type="EMBL" id="KJV65105.1"/>
    </source>
</evidence>
<comment type="caution">
    <text evidence="1">The sequence shown here is derived from an EMBL/GenBank/DDBJ whole genome shotgun (WGS) entry which is preliminary data.</text>
</comment>
<protein>
    <submittedName>
        <fullName evidence="1">Uncharacterized protein</fullName>
    </submittedName>
</protein>
<dbReference type="EMBL" id="LANV01000001">
    <property type="protein sequence ID" value="KJV65105.1"/>
    <property type="molecule type" value="Genomic_DNA"/>
</dbReference>
<dbReference type="PATRIC" id="fig|1359152.3.peg.418"/>
<name>A0A0F3NAP6_ANAPH</name>
<dbReference type="AlphaFoldDB" id="A0A0F3NAP6"/>
<organism evidence="1 2">
    <name type="scientific">Anaplasma phagocytophilum str. ApMUC09</name>
    <dbReference type="NCBI Taxonomy" id="1359152"/>
    <lineage>
        <taxon>Bacteria</taxon>
        <taxon>Pseudomonadati</taxon>
        <taxon>Pseudomonadota</taxon>
        <taxon>Alphaproteobacteria</taxon>
        <taxon>Rickettsiales</taxon>
        <taxon>Anaplasmataceae</taxon>
        <taxon>Anaplasma</taxon>
        <taxon>phagocytophilum group</taxon>
    </lineage>
</organism>
<evidence type="ECO:0000313" key="2">
    <source>
        <dbReference type="Proteomes" id="UP000033441"/>
    </source>
</evidence>
<reference evidence="1 2" key="1">
    <citation type="submission" date="2015-02" db="EMBL/GenBank/DDBJ databases">
        <title>Genome Sequencing of Rickettsiales.</title>
        <authorList>
            <person name="Daugherty S.C."/>
            <person name="Su Q."/>
            <person name="Abolude K."/>
            <person name="Beier-Sexton M."/>
            <person name="Carlyon J.A."/>
            <person name="Carter R."/>
            <person name="Day N.P."/>
            <person name="Dumler S.J."/>
            <person name="Dyachenko V."/>
            <person name="Godinez A."/>
            <person name="Kurtti T.J."/>
            <person name="Lichay M."/>
            <person name="Mullins K.E."/>
            <person name="Ott S."/>
            <person name="Pappas-Brown V."/>
            <person name="Paris D.H."/>
            <person name="Patel P."/>
            <person name="Richards A.L."/>
            <person name="Sadzewicz L."/>
            <person name="Sears K."/>
            <person name="Seidman D."/>
            <person name="Sengamalay N."/>
            <person name="Stenos J."/>
            <person name="Tallon L.J."/>
            <person name="Vincent G."/>
            <person name="Fraser C.M."/>
            <person name="Munderloh U."/>
            <person name="Dunning-Hotopp J.C."/>
        </authorList>
    </citation>
    <scope>NUCLEOTIDE SEQUENCE [LARGE SCALE GENOMIC DNA]</scope>
    <source>
        <strain evidence="1 2">ApMUC09</strain>
    </source>
</reference>
<accession>A0A0F3NAP6</accession>
<dbReference type="Proteomes" id="UP000033441">
    <property type="component" value="Unassembled WGS sequence"/>
</dbReference>
<proteinExistence type="predicted"/>
<sequence>MVCCECHLEEYLRFAVCMVRYSNLCASSFMAQKLSYLE</sequence>